<dbReference type="Gene3D" id="2.40.50.100">
    <property type="match status" value="1"/>
</dbReference>
<keyword evidence="4" id="KW-1185">Reference proteome</keyword>
<protein>
    <submittedName>
        <fullName evidence="3">Acetyl-CoA carboxylase biotin carboxyl carrier protein subunit</fullName>
    </submittedName>
</protein>
<dbReference type="KEGG" id="ncl:C5F47_01465"/>
<evidence type="ECO:0000313" key="4">
    <source>
        <dbReference type="Proteomes" id="UP000509771"/>
    </source>
</evidence>
<feature type="domain" description="Lipoyl-binding" evidence="2">
    <location>
        <begin position="94"/>
        <end position="170"/>
    </location>
</feature>
<dbReference type="AlphaFoldDB" id="A0A7D5M2L5"/>
<dbReference type="InterPro" id="IPR000089">
    <property type="entry name" value="Biotin_lipoyl"/>
</dbReference>
<dbReference type="PANTHER" id="PTHR45266">
    <property type="entry name" value="OXALOACETATE DECARBOXYLASE ALPHA CHAIN"/>
    <property type="match status" value="1"/>
</dbReference>
<dbReference type="PANTHER" id="PTHR45266:SF3">
    <property type="entry name" value="OXALOACETATE DECARBOXYLASE ALPHA CHAIN"/>
    <property type="match status" value="1"/>
</dbReference>
<dbReference type="Pfam" id="PF00364">
    <property type="entry name" value="Biotin_lipoyl"/>
    <property type="match status" value="1"/>
</dbReference>
<dbReference type="CDD" id="cd06850">
    <property type="entry name" value="biotinyl_domain"/>
    <property type="match status" value="1"/>
</dbReference>
<dbReference type="InterPro" id="IPR050709">
    <property type="entry name" value="Biotin_Carboxyl_Carrier/Decarb"/>
</dbReference>
<sequence>MDYKIQDLEKSFDGKIIENLGNNDYVIKINDNEHNLKIISMNSNGIEFILDQTYHKAKYLEQSTNEMNIVIDNVPIILNLHTHFDEIVYKNSGGGGAGNAQLALKSQIPGKVVSLSVAEGDAVKKGDVVCTLESMKMQVAVKSHKDGVIKTIKIKETATVAKGDVIAEIE</sequence>
<dbReference type="EMBL" id="CP026993">
    <property type="protein sequence ID" value="QLH02329.1"/>
    <property type="molecule type" value="Genomic_DNA"/>
</dbReference>
<dbReference type="Proteomes" id="UP000509771">
    <property type="component" value="Chromosome"/>
</dbReference>
<dbReference type="RefSeq" id="WP_179361159.1">
    <property type="nucleotide sequence ID" value="NZ_CP026993.1"/>
</dbReference>
<dbReference type="OrthoDB" id="6555at2157"/>
<evidence type="ECO:0000313" key="3">
    <source>
        <dbReference type="EMBL" id="QLH02329.1"/>
    </source>
</evidence>
<keyword evidence="1" id="KW-0092">Biotin</keyword>
<organism evidence="3 4">
    <name type="scientific">Nitrosopumilus cobalaminigenes</name>
    <dbReference type="NCBI Taxonomy" id="1470066"/>
    <lineage>
        <taxon>Archaea</taxon>
        <taxon>Nitrososphaerota</taxon>
        <taxon>Nitrososphaeria</taxon>
        <taxon>Nitrosopumilales</taxon>
        <taxon>Nitrosopumilaceae</taxon>
        <taxon>Nitrosopumilus</taxon>
    </lineage>
</organism>
<evidence type="ECO:0000256" key="1">
    <source>
        <dbReference type="ARBA" id="ARBA00023267"/>
    </source>
</evidence>
<dbReference type="SUPFAM" id="SSF51230">
    <property type="entry name" value="Single hybrid motif"/>
    <property type="match status" value="1"/>
</dbReference>
<evidence type="ECO:0000259" key="2">
    <source>
        <dbReference type="PROSITE" id="PS50968"/>
    </source>
</evidence>
<dbReference type="PROSITE" id="PS50968">
    <property type="entry name" value="BIOTINYL_LIPOYL"/>
    <property type="match status" value="1"/>
</dbReference>
<reference evidence="3 4" key="1">
    <citation type="submission" date="2018-02" db="EMBL/GenBank/DDBJ databases">
        <title>Complete genome of Nitrosopumilus cobalaminigenes HCA1.</title>
        <authorList>
            <person name="Qin W."/>
            <person name="Zheng Y."/>
            <person name="Stahl D.A."/>
        </authorList>
    </citation>
    <scope>NUCLEOTIDE SEQUENCE [LARGE SCALE GENOMIC DNA]</scope>
    <source>
        <strain evidence="3 4">HCA1</strain>
    </source>
</reference>
<accession>A0A7D5M2L5</accession>
<gene>
    <name evidence="3" type="ORF">C5F47_01465</name>
</gene>
<dbReference type="InterPro" id="IPR011053">
    <property type="entry name" value="Single_hybrid_motif"/>
</dbReference>
<proteinExistence type="predicted"/>
<dbReference type="GeneID" id="56058642"/>
<name>A0A7D5M2L5_9ARCH</name>